<feature type="transmembrane region" description="Helical" evidence="9">
    <location>
        <begin position="176"/>
        <end position="195"/>
    </location>
</feature>
<organism evidence="10">
    <name type="scientific">Aphanothece halophytica</name>
    <dbReference type="NCBI Taxonomy" id="72020"/>
    <lineage>
        <taxon>Bacteria</taxon>
        <taxon>Bacillati</taxon>
        <taxon>Cyanobacteriota</taxon>
        <taxon>Cyanophyceae</taxon>
        <taxon>Oscillatoriophycideae</taxon>
        <taxon>Chroococcales</taxon>
        <taxon>Aphanothecaceae</taxon>
        <taxon>Aphanothece</taxon>
    </lineage>
</organism>
<dbReference type="GO" id="GO:0022857">
    <property type="term" value="F:transmembrane transporter activity"/>
    <property type="evidence" value="ECO:0007669"/>
    <property type="project" value="InterPro"/>
</dbReference>
<dbReference type="BRENDA" id="7.6.2.9">
    <property type="organism ID" value="383"/>
</dbReference>
<feature type="transmembrane region" description="Helical" evidence="9">
    <location>
        <begin position="502"/>
        <end position="521"/>
    </location>
</feature>
<feature type="transmembrane region" description="Helical" evidence="9">
    <location>
        <begin position="349"/>
        <end position="366"/>
    </location>
</feature>
<keyword evidence="5 9" id="KW-0812">Transmembrane</keyword>
<feature type="transmembrane region" description="Helical" evidence="9">
    <location>
        <begin position="378"/>
        <end position="396"/>
    </location>
</feature>
<feature type="transmembrane region" description="Helical" evidence="9">
    <location>
        <begin position="39"/>
        <end position="57"/>
    </location>
</feature>
<name>Q0PCR9_APHHA</name>
<gene>
    <name evidence="10" type="primary">ApBetT</name>
</gene>
<evidence type="ECO:0000256" key="7">
    <source>
        <dbReference type="ARBA" id="ARBA00023136"/>
    </source>
</evidence>
<feature type="transmembrane region" description="Helical" evidence="9">
    <location>
        <begin position="291"/>
        <end position="311"/>
    </location>
</feature>
<comment type="subcellular location">
    <subcellularLocation>
        <location evidence="1">Cell membrane</location>
        <topology evidence="1">Multi-pass membrane protein</topology>
    </subcellularLocation>
</comment>
<evidence type="ECO:0000256" key="8">
    <source>
        <dbReference type="SAM" id="Coils"/>
    </source>
</evidence>
<sequence length="564" mass="61659">MVKQSKRPDFEEELLEEQPERYPGDTNFQKWGFDLHPQVAPISGGLVLLFIILTLTFKEQASSVFNATLNSIATYGGWFYILAANIFLGVVLIFAFSKFGRIRLGGQDAKPEFSTFAWFAMLLSAGMGIGLMFWSVGEPMFHFIGPPPIFGSEAGTPDAAETAMTITFYHWGLHPWGLYALVGLGLAFFAFNRGLPLTMRSVFYPLLGERIYEWPGHVIDILAVVADLFGLATSLGLGVQQVAAGLSFLIPAINEGVITQVTLIAIITGFATLSVVAGLDGGVRRLSEWNLYLAATFMVFVLVLGPTLFIFDTFVQNIGNYVARFPMLSFWTESFGSGEESTWQNSWTVFYWGWWISWSPFVGMFIARVSRGRTIREFVMGVLIAPTLLSFLWLSTMGGAALNLQLTNAGDIAAAVQENVATAMFVMLDNFPLTALSSIVGILLVTIFFVTSSDSGSLVVDNLTSGGKLDSPVPQRVFWAVMEGVVAAVLLLGGGLTALQTAAITTGLPFAIVLLIMCYSLNQGLSQELQELEMAELRDAEAKREEKIAAIMASRQEARFAQDE</sequence>
<evidence type="ECO:0000256" key="1">
    <source>
        <dbReference type="ARBA" id="ARBA00004651"/>
    </source>
</evidence>
<evidence type="ECO:0000256" key="9">
    <source>
        <dbReference type="SAM" id="Phobius"/>
    </source>
</evidence>
<keyword evidence="6 9" id="KW-1133">Transmembrane helix</keyword>
<protein>
    <submittedName>
        <fullName evidence="10">Betaine transporter</fullName>
    </submittedName>
</protein>
<feature type="transmembrane region" description="Helical" evidence="9">
    <location>
        <begin position="116"/>
        <end position="136"/>
    </location>
</feature>
<feature type="transmembrane region" description="Helical" evidence="9">
    <location>
        <begin position="216"/>
        <end position="237"/>
    </location>
</feature>
<accession>Q0PCR9</accession>
<reference evidence="10" key="1">
    <citation type="journal article" date="2006" name="Appl. Environ. Microbiol.">
        <title>Halotolerant cyanobacterium Aphanothece halophytica contains a betaine transporter active at alkaline pH and high salinity.</title>
        <authorList>
            <person name="Laloknam S."/>
            <person name="Tanaka K."/>
            <person name="Buaboocha T."/>
            <person name="Waditee R."/>
            <person name="Incharoensakdi A."/>
            <person name="Hibino T."/>
            <person name="Tanaka Y."/>
            <person name="Takabe T."/>
        </authorList>
    </citation>
    <scope>NUCLEOTIDE SEQUENCE</scope>
</reference>
<dbReference type="EMBL" id="AB250783">
    <property type="protein sequence ID" value="BAF03065.1"/>
    <property type="molecule type" value="Genomic_DNA"/>
</dbReference>
<dbReference type="PROSITE" id="PS01303">
    <property type="entry name" value="BCCT"/>
    <property type="match status" value="1"/>
</dbReference>
<keyword evidence="8" id="KW-0175">Coiled coil</keyword>
<keyword evidence="7 9" id="KW-0472">Membrane</keyword>
<dbReference type="AlphaFoldDB" id="Q0PCR9"/>
<dbReference type="PANTHER" id="PTHR30047:SF7">
    <property type="entry name" value="HIGH-AFFINITY CHOLINE TRANSPORT PROTEIN"/>
    <property type="match status" value="1"/>
</dbReference>
<dbReference type="GO" id="GO:0005886">
    <property type="term" value="C:plasma membrane"/>
    <property type="evidence" value="ECO:0007669"/>
    <property type="project" value="UniProtKB-SubCell"/>
</dbReference>
<dbReference type="InterPro" id="IPR000060">
    <property type="entry name" value="BCCT_transptr"/>
</dbReference>
<feature type="transmembrane region" description="Helical" evidence="9">
    <location>
        <begin position="77"/>
        <end position="96"/>
    </location>
</feature>
<evidence type="ECO:0000256" key="2">
    <source>
        <dbReference type="ARBA" id="ARBA00005658"/>
    </source>
</evidence>
<evidence type="ECO:0000256" key="5">
    <source>
        <dbReference type="ARBA" id="ARBA00022692"/>
    </source>
</evidence>
<feature type="transmembrane region" description="Helical" evidence="9">
    <location>
        <begin position="257"/>
        <end position="279"/>
    </location>
</feature>
<dbReference type="InterPro" id="IPR018093">
    <property type="entry name" value="BCCT_CS"/>
</dbReference>
<dbReference type="PANTHER" id="PTHR30047">
    <property type="entry name" value="HIGH-AFFINITY CHOLINE TRANSPORT PROTEIN-RELATED"/>
    <property type="match status" value="1"/>
</dbReference>
<keyword evidence="3" id="KW-0813">Transport</keyword>
<evidence type="ECO:0000313" key="10">
    <source>
        <dbReference type="EMBL" id="BAF03065.1"/>
    </source>
</evidence>
<comment type="similarity">
    <text evidence="2">Belongs to the BCCT transporter (TC 2.A.15) family.</text>
</comment>
<feature type="coiled-coil region" evidence="8">
    <location>
        <begin position="525"/>
        <end position="557"/>
    </location>
</feature>
<feature type="transmembrane region" description="Helical" evidence="9">
    <location>
        <begin position="431"/>
        <end position="450"/>
    </location>
</feature>
<evidence type="ECO:0000256" key="3">
    <source>
        <dbReference type="ARBA" id="ARBA00022448"/>
    </source>
</evidence>
<keyword evidence="4" id="KW-1003">Cell membrane</keyword>
<feature type="transmembrane region" description="Helical" evidence="9">
    <location>
        <begin position="477"/>
        <end position="496"/>
    </location>
</feature>
<dbReference type="Pfam" id="PF02028">
    <property type="entry name" value="BCCT"/>
    <property type="match status" value="1"/>
</dbReference>
<evidence type="ECO:0000256" key="6">
    <source>
        <dbReference type="ARBA" id="ARBA00022989"/>
    </source>
</evidence>
<evidence type="ECO:0000256" key="4">
    <source>
        <dbReference type="ARBA" id="ARBA00022475"/>
    </source>
</evidence>
<dbReference type="NCBIfam" id="TIGR00842">
    <property type="entry name" value="bcct"/>
    <property type="match status" value="1"/>
</dbReference>
<proteinExistence type="inferred from homology"/>